<reference evidence="2" key="1">
    <citation type="journal article" date="2023" name="G3 (Bethesda)">
        <title>Genome assembly and association tests identify interacting loci associated with vigor, precocity, and sex in interspecific pistachio rootstocks.</title>
        <authorList>
            <person name="Palmer W."/>
            <person name="Jacygrad E."/>
            <person name="Sagayaradj S."/>
            <person name="Cavanaugh K."/>
            <person name="Han R."/>
            <person name="Bertier L."/>
            <person name="Beede B."/>
            <person name="Kafkas S."/>
            <person name="Golino D."/>
            <person name="Preece J."/>
            <person name="Michelmore R."/>
        </authorList>
    </citation>
    <scope>NUCLEOTIDE SEQUENCE [LARGE SCALE GENOMIC DNA]</scope>
</reference>
<organism evidence="1 2">
    <name type="scientific">Pistacia integerrima</name>
    <dbReference type="NCBI Taxonomy" id="434235"/>
    <lineage>
        <taxon>Eukaryota</taxon>
        <taxon>Viridiplantae</taxon>
        <taxon>Streptophyta</taxon>
        <taxon>Embryophyta</taxon>
        <taxon>Tracheophyta</taxon>
        <taxon>Spermatophyta</taxon>
        <taxon>Magnoliopsida</taxon>
        <taxon>eudicotyledons</taxon>
        <taxon>Gunneridae</taxon>
        <taxon>Pentapetalae</taxon>
        <taxon>rosids</taxon>
        <taxon>malvids</taxon>
        <taxon>Sapindales</taxon>
        <taxon>Anacardiaceae</taxon>
        <taxon>Pistacia</taxon>
    </lineage>
</organism>
<dbReference type="Proteomes" id="UP001163603">
    <property type="component" value="Chromosome 10"/>
</dbReference>
<proteinExistence type="predicted"/>
<keyword evidence="2" id="KW-1185">Reference proteome</keyword>
<evidence type="ECO:0000313" key="1">
    <source>
        <dbReference type="EMBL" id="KAJ0025253.1"/>
    </source>
</evidence>
<dbReference type="EMBL" id="CM047745">
    <property type="protein sequence ID" value="KAJ0025253.1"/>
    <property type="molecule type" value="Genomic_DNA"/>
</dbReference>
<name>A0ACC0XWX6_9ROSI</name>
<sequence length="20" mass="2383">MKMAILKILTGLNWKRCFCL</sequence>
<evidence type="ECO:0000313" key="2">
    <source>
        <dbReference type="Proteomes" id="UP001163603"/>
    </source>
</evidence>
<comment type="caution">
    <text evidence="1">The sequence shown here is derived from an EMBL/GenBank/DDBJ whole genome shotgun (WGS) entry which is preliminary data.</text>
</comment>
<gene>
    <name evidence="1" type="ORF">Pint_07247</name>
</gene>
<protein>
    <submittedName>
        <fullName evidence="1">Uncharacterized protein</fullName>
    </submittedName>
</protein>
<accession>A0ACC0XWX6</accession>